<gene>
    <name evidence="1" type="ORF">CALVIDRAFT_83429</name>
</gene>
<dbReference type="Proteomes" id="UP000076738">
    <property type="component" value="Unassembled WGS sequence"/>
</dbReference>
<organism evidence="1 2">
    <name type="scientific">Calocera viscosa (strain TUFC12733)</name>
    <dbReference type="NCBI Taxonomy" id="1330018"/>
    <lineage>
        <taxon>Eukaryota</taxon>
        <taxon>Fungi</taxon>
        <taxon>Dikarya</taxon>
        <taxon>Basidiomycota</taxon>
        <taxon>Agaricomycotina</taxon>
        <taxon>Dacrymycetes</taxon>
        <taxon>Dacrymycetales</taxon>
        <taxon>Dacrymycetaceae</taxon>
        <taxon>Calocera</taxon>
    </lineage>
</organism>
<name>A0A167N3V7_CALVF</name>
<accession>A0A167N3V7</accession>
<evidence type="ECO:0000313" key="2">
    <source>
        <dbReference type="Proteomes" id="UP000076738"/>
    </source>
</evidence>
<keyword evidence="2" id="KW-1185">Reference proteome</keyword>
<sequence>MPALRHPRRASQSSRVVVVVQSSSPLSMPRFPTSLNTLAPRTAHCRAVAPSRSFLAAVVVERASFTFYIEQDAPWEHTSPVMKRAGSGHTHTHIPCPPRPSYPPSASHLLVSLLACLPPFLLLARAHAALARPHARRRLVPIYYCCFCLPAFAVHSSFSRLGTNPTKLLYTTNY</sequence>
<proteinExistence type="predicted"/>
<dbReference type="EMBL" id="KV417280">
    <property type="protein sequence ID" value="KZO97319.1"/>
    <property type="molecule type" value="Genomic_DNA"/>
</dbReference>
<reference evidence="1 2" key="1">
    <citation type="journal article" date="2016" name="Mol. Biol. Evol.">
        <title>Comparative Genomics of Early-Diverging Mushroom-Forming Fungi Provides Insights into the Origins of Lignocellulose Decay Capabilities.</title>
        <authorList>
            <person name="Nagy L.G."/>
            <person name="Riley R."/>
            <person name="Tritt A."/>
            <person name="Adam C."/>
            <person name="Daum C."/>
            <person name="Floudas D."/>
            <person name="Sun H."/>
            <person name="Yadav J.S."/>
            <person name="Pangilinan J."/>
            <person name="Larsson K.H."/>
            <person name="Matsuura K."/>
            <person name="Barry K."/>
            <person name="Labutti K."/>
            <person name="Kuo R."/>
            <person name="Ohm R.A."/>
            <person name="Bhattacharya S.S."/>
            <person name="Shirouzu T."/>
            <person name="Yoshinaga Y."/>
            <person name="Martin F.M."/>
            <person name="Grigoriev I.V."/>
            <person name="Hibbett D.S."/>
        </authorList>
    </citation>
    <scope>NUCLEOTIDE SEQUENCE [LARGE SCALE GENOMIC DNA]</scope>
    <source>
        <strain evidence="1 2">TUFC12733</strain>
    </source>
</reference>
<protein>
    <submittedName>
        <fullName evidence="1">Uncharacterized protein</fullName>
    </submittedName>
</protein>
<dbReference type="AlphaFoldDB" id="A0A167N3V7"/>
<evidence type="ECO:0000313" key="1">
    <source>
        <dbReference type="EMBL" id="KZO97319.1"/>
    </source>
</evidence>